<reference evidence="2" key="1">
    <citation type="submission" date="2018-05" db="EMBL/GenBank/DDBJ databases">
        <authorList>
            <person name="Lanie J.A."/>
            <person name="Ng W.-L."/>
            <person name="Kazmierczak K.M."/>
            <person name="Andrzejewski T.M."/>
            <person name="Davidsen T.M."/>
            <person name="Wayne K.J."/>
            <person name="Tettelin H."/>
            <person name="Glass J.I."/>
            <person name="Rusch D."/>
            <person name="Podicherti R."/>
            <person name="Tsui H.-C.T."/>
            <person name="Winkler M.E."/>
        </authorList>
    </citation>
    <scope>NUCLEOTIDE SEQUENCE</scope>
</reference>
<dbReference type="GO" id="GO:0016020">
    <property type="term" value="C:membrane"/>
    <property type="evidence" value="ECO:0007669"/>
    <property type="project" value="TreeGrafter"/>
</dbReference>
<dbReference type="PANTHER" id="PTHR32251:SF23">
    <property type="entry name" value="3-OXO-5-ALPHA-STEROID 4-DEHYDROGENASE (DUF1295)"/>
    <property type="match status" value="1"/>
</dbReference>
<proteinExistence type="predicted"/>
<feature type="transmembrane region" description="Helical" evidence="1">
    <location>
        <begin position="6"/>
        <end position="26"/>
    </location>
</feature>
<keyword evidence="1" id="KW-0812">Transmembrane</keyword>
<keyword evidence="1" id="KW-0472">Membrane</keyword>
<feature type="transmembrane region" description="Helical" evidence="1">
    <location>
        <begin position="59"/>
        <end position="75"/>
    </location>
</feature>
<dbReference type="AlphaFoldDB" id="A0A382VAB0"/>
<feature type="transmembrane region" description="Helical" evidence="1">
    <location>
        <begin position="87"/>
        <end position="107"/>
    </location>
</feature>
<dbReference type="Pfam" id="PF06966">
    <property type="entry name" value="DUF1295"/>
    <property type="match status" value="1"/>
</dbReference>
<keyword evidence="1" id="KW-1133">Transmembrane helix</keyword>
<gene>
    <name evidence="2" type="ORF">METZ01_LOCUS396234</name>
</gene>
<organism evidence="2">
    <name type="scientific">marine metagenome</name>
    <dbReference type="NCBI Taxonomy" id="408172"/>
    <lineage>
        <taxon>unclassified sequences</taxon>
        <taxon>metagenomes</taxon>
        <taxon>ecological metagenomes</taxon>
    </lineage>
</organism>
<feature type="transmembrane region" description="Helical" evidence="1">
    <location>
        <begin position="165"/>
        <end position="182"/>
    </location>
</feature>
<feature type="transmembrane region" description="Helical" evidence="1">
    <location>
        <begin position="127"/>
        <end position="153"/>
    </location>
</feature>
<dbReference type="InterPro" id="IPR010721">
    <property type="entry name" value="UstE-like"/>
</dbReference>
<name>A0A382VAB0_9ZZZZ</name>
<feature type="non-terminal residue" evidence="2">
    <location>
        <position position="206"/>
    </location>
</feature>
<dbReference type="EMBL" id="UINC01150376">
    <property type="protein sequence ID" value="SVD43380.1"/>
    <property type="molecule type" value="Genomic_DNA"/>
</dbReference>
<feature type="transmembrane region" description="Helical" evidence="1">
    <location>
        <begin position="33"/>
        <end position="53"/>
    </location>
</feature>
<accession>A0A382VAB0</accession>
<protein>
    <submittedName>
        <fullName evidence="2">Uncharacterized protein</fullName>
    </submittedName>
</protein>
<evidence type="ECO:0000313" key="2">
    <source>
        <dbReference type="EMBL" id="SVD43380.1"/>
    </source>
</evidence>
<sequence length="206" mass="23509">MTKAYVLVFVSYVLALAAAWVTLQFVAEYHIMVQVLIADVVATIIIFAFSFAYKNSSFYDAYWSVIPMVIVGYLMSLQGDVELIRQLMLALIILLWGFRLTANWAYTWSGLDHVDWRYVNLQATAGILWWPLSLTGVHLYPTILVFLACIPMYHALVIGSQSINGFDYLALVVGLISVWLEFQSDRELHRFREIRSSRAEVLNTGL</sequence>
<evidence type="ECO:0000256" key="1">
    <source>
        <dbReference type="SAM" id="Phobius"/>
    </source>
</evidence>
<dbReference type="PANTHER" id="PTHR32251">
    <property type="entry name" value="3-OXO-5-ALPHA-STEROID 4-DEHYDROGENASE"/>
    <property type="match status" value="1"/>
</dbReference>